<dbReference type="RefSeq" id="WP_182160985.1">
    <property type="nucleotide sequence ID" value="NZ_JACEZT010000003.1"/>
</dbReference>
<reference evidence="3 4" key="1">
    <citation type="submission" date="2020-07" db="EMBL/GenBank/DDBJ databases">
        <title>Novel species isolated from subtropical streams in China.</title>
        <authorList>
            <person name="Lu H."/>
        </authorList>
    </citation>
    <scope>NUCLEOTIDE SEQUENCE [LARGE SCALE GENOMIC DNA]</scope>
    <source>
        <strain evidence="3 4">LX20W</strain>
    </source>
</reference>
<feature type="domain" description="Ice-binding protein C-terminal" evidence="2">
    <location>
        <begin position="254"/>
        <end position="278"/>
    </location>
</feature>
<dbReference type="Proteomes" id="UP000534388">
    <property type="component" value="Unassembled WGS sequence"/>
</dbReference>
<evidence type="ECO:0000313" key="4">
    <source>
        <dbReference type="Proteomes" id="UP000534388"/>
    </source>
</evidence>
<evidence type="ECO:0000259" key="2">
    <source>
        <dbReference type="Pfam" id="PF07589"/>
    </source>
</evidence>
<dbReference type="AlphaFoldDB" id="A0A7W2EQN9"/>
<gene>
    <name evidence="3" type="ORF">H3H37_07415</name>
</gene>
<proteinExistence type="predicted"/>
<dbReference type="InterPro" id="IPR013424">
    <property type="entry name" value="Ice-binding_C"/>
</dbReference>
<accession>A0A7W2EQN9</accession>
<dbReference type="EMBL" id="JACEZT010000003">
    <property type="protein sequence ID" value="MBA5636880.1"/>
    <property type="molecule type" value="Genomic_DNA"/>
</dbReference>
<dbReference type="NCBIfam" id="TIGR02595">
    <property type="entry name" value="PEP_CTERM"/>
    <property type="match status" value="1"/>
</dbReference>
<comment type="caution">
    <text evidence="3">The sequence shown here is derived from an EMBL/GenBank/DDBJ whole genome shotgun (WGS) entry which is preliminary data.</text>
</comment>
<evidence type="ECO:0000256" key="1">
    <source>
        <dbReference type="SAM" id="SignalP"/>
    </source>
</evidence>
<feature type="chain" id="PRO_5030860142" evidence="1">
    <location>
        <begin position="22"/>
        <end position="281"/>
    </location>
</feature>
<organism evidence="3 4">
    <name type="scientific">Rugamonas brunnea</name>
    <dbReference type="NCBI Taxonomy" id="2758569"/>
    <lineage>
        <taxon>Bacteria</taxon>
        <taxon>Pseudomonadati</taxon>
        <taxon>Pseudomonadota</taxon>
        <taxon>Betaproteobacteria</taxon>
        <taxon>Burkholderiales</taxon>
        <taxon>Oxalobacteraceae</taxon>
        <taxon>Telluria group</taxon>
        <taxon>Rugamonas</taxon>
    </lineage>
</organism>
<dbReference type="Pfam" id="PF07589">
    <property type="entry name" value="PEP-CTERM"/>
    <property type="match status" value="1"/>
</dbReference>
<evidence type="ECO:0000313" key="3">
    <source>
        <dbReference type="EMBL" id="MBA5636880.1"/>
    </source>
</evidence>
<protein>
    <submittedName>
        <fullName evidence="3">PEP-CTERM sorting domain-containing protein</fullName>
    </submittedName>
</protein>
<keyword evidence="1" id="KW-0732">Signal</keyword>
<feature type="signal peptide" evidence="1">
    <location>
        <begin position="1"/>
        <end position="21"/>
    </location>
</feature>
<sequence>MNPRMMLATALLSGLSLPALADSQATVTLSGFTTQLTDLNQGDGIAPHIDWNNSNANVSAVENIQHGWSTTAYPWGSVWNPVWGANINTSDASALPGTLNGTSAHGYSTQQVVNTASGLDSMTVFAHAQAGQNVSGTASQYQAFTLTAGTQATFSVVVNGSISGTSPTSGWSALPGGNYSTIDSSSIWANMYVGQVNANQGTSGSSAWPWSTDAYESTLDGQTLKLTIKNTSNADRYYQLGFYANAAASETAAPVPEPESYAMLGAGLLLVGAMARRRRQG</sequence>
<keyword evidence="4" id="KW-1185">Reference proteome</keyword>
<name>A0A7W2EQN9_9BURK</name>